<evidence type="ECO:0000313" key="4">
    <source>
        <dbReference type="Proteomes" id="UP000275408"/>
    </source>
</evidence>
<dbReference type="STRING" id="46731.A0A3M6UKB1"/>
<evidence type="ECO:0000256" key="1">
    <source>
        <dbReference type="SAM" id="MobiDB-lite"/>
    </source>
</evidence>
<evidence type="ECO:0000313" key="3">
    <source>
        <dbReference type="EMBL" id="RMX54106.1"/>
    </source>
</evidence>
<feature type="compositionally biased region" description="Low complexity" evidence="1">
    <location>
        <begin position="199"/>
        <end position="208"/>
    </location>
</feature>
<feature type="non-terminal residue" evidence="3">
    <location>
        <position position="227"/>
    </location>
</feature>
<evidence type="ECO:0000259" key="2">
    <source>
        <dbReference type="PROSITE" id="PS50234"/>
    </source>
</evidence>
<gene>
    <name evidence="3" type="ORF">pdam_00014809</name>
</gene>
<dbReference type="PROSITE" id="PS50234">
    <property type="entry name" value="VWFA"/>
    <property type="match status" value="1"/>
</dbReference>
<dbReference type="OrthoDB" id="6022609at2759"/>
<dbReference type="Proteomes" id="UP000275408">
    <property type="component" value="Unassembled WGS sequence"/>
</dbReference>
<feature type="domain" description="VWFA" evidence="2">
    <location>
        <begin position="7"/>
        <end position="189"/>
    </location>
</feature>
<dbReference type="InterPro" id="IPR050525">
    <property type="entry name" value="ECM_Assembly_Org"/>
</dbReference>
<dbReference type="SMART" id="SM00327">
    <property type="entry name" value="VWA"/>
    <property type="match status" value="1"/>
</dbReference>
<feature type="region of interest" description="Disordered" evidence="1">
    <location>
        <begin position="199"/>
        <end position="227"/>
    </location>
</feature>
<dbReference type="CDD" id="cd01450">
    <property type="entry name" value="vWFA_subfamily_ECM"/>
    <property type="match status" value="1"/>
</dbReference>
<comment type="caution">
    <text evidence="3">The sequence shown here is derived from an EMBL/GenBank/DDBJ whole genome shotgun (WGS) entry which is preliminary data.</text>
</comment>
<dbReference type="SUPFAM" id="SSF53300">
    <property type="entry name" value="vWA-like"/>
    <property type="match status" value="1"/>
</dbReference>
<dbReference type="InterPro" id="IPR002035">
    <property type="entry name" value="VWF_A"/>
</dbReference>
<reference evidence="3 4" key="1">
    <citation type="journal article" date="2018" name="Sci. Rep.">
        <title>Comparative analysis of the Pocillopora damicornis genome highlights role of immune system in coral evolution.</title>
        <authorList>
            <person name="Cunning R."/>
            <person name="Bay R.A."/>
            <person name="Gillette P."/>
            <person name="Baker A.C."/>
            <person name="Traylor-Knowles N."/>
        </authorList>
    </citation>
    <scope>NUCLEOTIDE SEQUENCE [LARGE SCALE GENOMIC DNA]</scope>
    <source>
        <strain evidence="3">RSMAS</strain>
        <tissue evidence="3">Whole animal</tissue>
    </source>
</reference>
<dbReference type="PANTHER" id="PTHR24020:SF20">
    <property type="entry name" value="PH DOMAIN-CONTAINING PROTEIN"/>
    <property type="match status" value="1"/>
</dbReference>
<name>A0A3M6UKB1_POCDA</name>
<accession>A0A3M6UKB1</accession>
<dbReference type="EMBL" id="RCHS01001329">
    <property type="protein sequence ID" value="RMX54106.1"/>
    <property type="molecule type" value="Genomic_DNA"/>
</dbReference>
<proteinExistence type="predicted"/>
<feature type="compositionally biased region" description="Low complexity" evidence="1">
    <location>
        <begin position="216"/>
        <end position="227"/>
    </location>
</feature>
<protein>
    <recommendedName>
        <fullName evidence="2">VWFA domain-containing protein</fullName>
    </recommendedName>
</protein>
<sequence>DPNCKIDLAFVADASGSVGDDWGTLLKFVVDVSKNINVGPEGSHIALVKFGDQGEKVLDFEEFDPATFKEDNVFGKITSIGKPPSGASRFINRGLREVNEQVFQEEFGMRPDVKKVVLLITNGKQTAITSPDEVGPIDASTELKDRGVYVIVLGIGQVDVIEPWNYASNAQEVLQVDDFSQLDSKVKEVSETLCPLSTTSLPTTTPLVTPAPPVPQQQQILPPRRGV</sequence>
<dbReference type="Gene3D" id="3.40.50.410">
    <property type="entry name" value="von Willebrand factor, type A domain"/>
    <property type="match status" value="1"/>
</dbReference>
<keyword evidence="4" id="KW-1185">Reference proteome</keyword>
<dbReference type="Pfam" id="PF00092">
    <property type="entry name" value="VWA"/>
    <property type="match status" value="1"/>
</dbReference>
<dbReference type="PANTHER" id="PTHR24020">
    <property type="entry name" value="COLLAGEN ALPHA"/>
    <property type="match status" value="1"/>
</dbReference>
<dbReference type="AlphaFoldDB" id="A0A3M6UKB1"/>
<organism evidence="3 4">
    <name type="scientific">Pocillopora damicornis</name>
    <name type="common">Cauliflower coral</name>
    <name type="synonym">Millepora damicornis</name>
    <dbReference type="NCBI Taxonomy" id="46731"/>
    <lineage>
        <taxon>Eukaryota</taxon>
        <taxon>Metazoa</taxon>
        <taxon>Cnidaria</taxon>
        <taxon>Anthozoa</taxon>
        <taxon>Hexacorallia</taxon>
        <taxon>Scleractinia</taxon>
        <taxon>Astrocoeniina</taxon>
        <taxon>Pocilloporidae</taxon>
        <taxon>Pocillopora</taxon>
    </lineage>
</organism>
<dbReference type="InterPro" id="IPR036465">
    <property type="entry name" value="vWFA_dom_sf"/>
</dbReference>
<feature type="non-terminal residue" evidence="3">
    <location>
        <position position="1"/>
    </location>
</feature>